<name>A0AAJ0FT49_9HYPO</name>
<evidence type="ECO:0000313" key="2">
    <source>
        <dbReference type="EMBL" id="KAK2590639.1"/>
    </source>
</evidence>
<gene>
    <name evidence="2" type="ORF">QQS21_011666</name>
</gene>
<protein>
    <submittedName>
        <fullName evidence="2">Uncharacterized protein</fullName>
    </submittedName>
</protein>
<keyword evidence="1" id="KW-0732">Signal</keyword>
<reference evidence="2" key="1">
    <citation type="submission" date="2023-06" db="EMBL/GenBank/DDBJ databases">
        <title>Conoideocrella luteorostrata (Hypocreales: Clavicipitaceae), a potential biocontrol fungus for elongate hemlock scale in United States Christmas tree production areas.</title>
        <authorList>
            <person name="Barrett H."/>
            <person name="Lovett B."/>
            <person name="Macias A.M."/>
            <person name="Stajich J.E."/>
            <person name="Kasson M.T."/>
        </authorList>
    </citation>
    <scope>NUCLEOTIDE SEQUENCE</scope>
    <source>
        <strain evidence="2">ARSEF 14590</strain>
    </source>
</reference>
<feature type="signal peptide" evidence="1">
    <location>
        <begin position="1"/>
        <end position="16"/>
    </location>
</feature>
<feature type="non-terminal residue" evidence="2">
    <location>
        <position position="70"/>
    </location>
</feature>
<dbReference type="EMBL" id="JASWJB010000413">
    <property type="protein sequence ID" value="KAK2590639.1"/>
    <property type="molecule type" value="Genomic_DNA"/>
</dbReference>
<organism evidence="2 3">
    <name type="scientific">Conoideocrella luteorostrata</name>
    <dbReference type="NCBI Taxonomy" id="1105319"/>
    <lineage>
        <taxon>Eukaryota</taxon>
        <taxon>Fungi</taxon>
        <taxon>Dikarya</taxon>
        <taxon>Ascomycota</taxon>
        <taxon>Pezizomycotina</taxon>
        <taxon>Sordariomycetes</taxon>
        <taxon>Hypocreomycetidae</taxon>
        <taxon>Hypocreales</taxon>
        <taxon>Clavicipitaceae</taxon>
        <taxon>Conoideocrella</taxon>
    </lineage>
</organism>
<evidence type="ECO:0000313" key="3">
    <source>
        <dbReference type="Proteomes" id="UP001251528"/>
    </source>
</evidence>
<accession>A0AAJ0FT49</accession>
<dbReference type="Proteomes" id="UP001251528">
    <property type="component" value="Unassembled WGS sequence"/>
</dbReference>
<evidence type="ECO:0000256" key="1">
    <source>
        <dbReference type="SAM" id="SignalP"/>
    </source>
</evidence>
<dbReference type="AlphaFoldDB" id="A0AAJ0FT49"/>
<keyword evidence="3" id="KW-1185">Reference proteome</keyword>
<sequence>MLLPSTLAALAASAAAFPTSTFSIAQKLAGAPQGWARHDDAKVDKASSMIKLRIQLSQPRISEFHELAMK</sequence>
<comment type="caution">
    <text evidence="2">The sequence shown here is derived from an EMBL/GenBank/DDBJ whole genome shotgun (WGS) entry which is preliminary data.</text>
</comment>
<proteinExistence type="predicted"/>
<feature type="chain" id="PRO_5042586918" evidence="1">
    <location>
        <begin position="17"/>
        <end position="70"/>
    </location>
</feature>